<evidence type="ECO:0000256" key="3">
    <source>
        <dbReference type="ARBA" id="ARBA00022692"/>
    </source>
</evidence>
<feature type="transmembrane region" description="Helical" evidence="9">
    <location>
        <begin position="196"/>
        <end position="222"/>
    </location>
</feature>
<keyword evidence="11" id="KW-1185">Reference proteome</keyword>
<accession>A0A4E0S4J0</accession>
<gene>
    <name evidence="10" type="primary">Or192</name>
    <name evidence="10" type="ORF">DALL_DALL000302</name>
</gene>
<evidence type="ECO:0000256" key="4">
    <source>
        <dbReference type="ARBA" id="ARBA00022725"/>
    </source>
</evidence>
<dbReference type="Proteomes" id="UP000297026">
    <property type="component" value="Unassembled WGS sequence"/>
</dbReference>
<protein>
    <recommendedName>
        <fullName evidence="9">Odorant receptor</fullName>
    </recommendedName>
</protein>
<feature type="transmembrane region" description="Helical" evidence="9">
    <location>
        <begin position="266"/>
        <end position="286"/>
    </location>
</feature>
<evidence type="ECO:0000256" key="6">
    <source>
        <dbReference type="ARBA" id="ARBA00023136"/>
    </source>
</evidence>
<dbReference type="PANTHER" id="PTHR21137">
    <property type="entry name" value="ODORANT RECEPTOR"/>
    <property type="match status" value="1"/>
</dbReference>
<evidence type="ECO:0000256" key="2">
    <source>
        <dbReference type="ARBA" id="ARBA00022606"/>
    </source>
</evidence>
<dbReference type="EMBL" id="ML158708">
    <property type="protein sequence ID" value="THK33113.1"/>
    <property type="molecule type" value="Genomic_DNA"/>
</dbReference>
<reference evidence="10" key="1">
    <citation type="submission" date="2019-02" db="EMBL/GenBank/DDBJ databases">
        <title>Genome of the parasitoid wasp Diachasma alloeum, an emerging model for ecological speciation and transitions to asexual reproduction.</title>
        <authorList>
            <person name="Robertson H.M."/>
            <person name="Walden K.K."/>
            <person name="Tvedte E.S."/>
            <person name="Hood G.R."/>
            <person name="Feder J.L."/>
            <person name="Forbes A.A."/>
            <person name="Logsdon J.M."/>
            <person name="Mcelroy K.E."/>
        </authorList>
    </citation>
    <scope>NUCLEOTIDE SEQUENCE [LARGE SCALE GENOMIC DNA]</scope>
    <source>
        <strain evidence="10">Michigan</strain>
    </source>
</reference>
<evidence type="ECO:0000256" key="9">
    <source>
        <dbReference type="RuleBase" id="RU351113"/>
    </source>
</evidence>
<dbReference type="GO" id="GO:0007165">
    <property type="term" value="P:signal transduction"/>
    <property type="evidence" value="ECO:0007669"/>
    <property type="project" value="UniProtKB-KW"/>
</dbReference>
<name>A0A4E0S4J0_9HYME</name>
<comment type="similarity">
    <text evidence="9">Belongs to the insect chemoreceptor superfamily. Heteromeric odorant receptor channel (TC 1.A.69) family.</text>
</comment>
<keyword evidence="2 9" id="KW-0716">Sensory transduction</keyword>
<dbReference type="GO" id="GO:0005549">
    <property type="term" value="F:odorant binding"/>
    <property type="evidence" value="ECO:0007669"/>
    <property type="project" value="InterPro"/>
</dbReference>
<dbReference type="InterPro" id="IPR004117">
    <property type="entry name" value="7tm6_olfct_rcpt"/>
</dbReference>
<proteinExistence type="inferred from homology"/>
<keyword evidence="7 9" id="KW-0675">Receptor</keyword>
<sequence length="391" mass="45359">MTPDTELEVKFIKAQNVLHQVSRSIAFLGMWPEEITSSSRIRLAMYLTYHIFRVLMELIEFAMVLGNLQLTIDNVTNTGFQVAVILRLTSWRFNPKMRYAIEKFNEFHQRHEFQNTRELDVFIRYSEYSLAVYKIIRTTSVACVVSWYLTPFQNYLFAKLQNETFVFVYPFRMPPFEIFSRLDVAFLVHFTDIGMAYVSICFALTYGLYFTIIHHICGQLVIMSDRVRNLRVDPTVSMAEVFRPIIEKHTAIIRVSKALDDCSNVFLLYELLNTIIVIGLLAYYLIVDGDASSAVIVNYSLATINILVLIFANCFMGQCLENESMNLLEAFYDYQWHDMPLSYQRGLLICMLCARSPLKMTAGKFYKFSLEGFTIILKSSMAVISMLRKTV</sequence>
<feature type="transmembrane region" description="Helical" evidence="9">
    <location>
        <begin position="292"/>
        <end position="315"/>
    </location>
</feature>
<keyword evidence="3 9" id="KW-0812">Transmembrane</keyword>
<evidence type="ECO:0000256" key="7">
    <source>
        <dbReference type="ARBA" id="ARBA00023170"/>
    </source>
</evidence>
<dbReference type="PANTHER" id="PTHR21137:SF42">
    <property type="entry name" value="ODORANT RECEPTOR 83A"/>
    <property type="match status" value="1"/>
</dbReference>
<dbReference type="Pfam" id="PF02949">
    <property type="entry name" value="7tm_6"/>
    <property type="match status" value="1"/>
</dbReference>
<keyword evidence="4 9" id="KW-0552">Olfaction</keyword>
<evidence type="ECO:0000256" key="1">
    <source>
        <dbReference type="ARBA" id="ARBA00004141"/>
    </source>
</evidence>
<dbReference type="GO" id="GO:0005886">
    <property type="term" value="C:plasma membrane"/>
    <property type="evidence" value="ECO:0007669"/>
    <property type="project" value="UniProtKB-SubCell"/>
</dbReference>
<organism evidence="10 11">
    <name type="scientific">Diachasma alloeum</name>
    <dbReference type="NCBI Taxonomy" id="454923"/>
    <lineage>
        <taxon>Eukaryota</taxon>
        <taxon>Metazoa</taxon>
        <taxon>Ecdysozoa</taxon>
        <taxon>Arthropoda</taxon>
        <taxon>Hexapoda</taxon>
        <taxon>Insecta</taxon>
        <taxon>Pterygota</taxon>
        <taxon>Neoptera</taxon>
        <taxon>Endopterygota</taxon>
        <taxon>Hymenoptera</taxon>
        <taxon>Apocrita</taxon>
        <taxon>Ichneumonoidea</taxon>
        <taxon>Braconidae</taxon>
        <taxon>Opiinae</taxon>
        <taxon>Diachasma</taxon>
    </lineage>
</organism>
<evidence type="ECO:0000313" key="11">
    <source>
        <dbReference type="Proteomes" id="UP000297026"/>
    </source>
</evidence>
<keyword evidence="5 9" id="KW-1133">Transmembrane helix</keyword>
<comment type="subcellular location">
    <subcellularLocation>
        <location evidence="9">Cell membrane</location>
        <topology evidence="9">Multi-pass membrane protein</topology>
    </subcellularLocation>
    <subcellularLocation>
        <location evidence="1">Membrane</location>
        <topology evidence="1">Multi-pass membrane protein</topology>
    </subcellularLocation>
</comment>
<keyword evidence="6 9" id="KW-0472">Membrane</keyword>
<evidence type="ECO:0000256" key="5">
    <source>
        <dbReference type="ARBA" id="ARBA00022989"/>
    </source>
</evidence>
<dbReference type="GO" id="GO:0004984">
    <property type="term" value="F:olfactory receptor activity"/>
    <property type="evidence" value="ECO:0007669"/>
    <property type="project" value="InterPro"/>
</dbReference>
<comment type="caution">
    <text evidence="9">Lacks conserved residue(s) required for the propagation of feature annotation.</text>
</comment>
<dbReference type="OrthoDB" id="6617147at2759"/>
<evidence type="ECO:0000256" key="8">
    <source>
        <dbReference type="ARBA" id="ARBA00023224"/>
    </source>
</evidence>
<evidence type="ECO:0000313" key="10">
    <source>
        <dbReference type="EMBL" id="THK33113.1"/>
    </source>
</evidence>
<keyword evidence="8 9" id="KW-0807">Transducer</keyword>
<dbReference type="AlphaFoldDB" id="A0A4E0S4J0"/>